<dbReference type="EMBL" id="CP025958">
    <property type="protein sequence ID" value="AWM38951.1"/>
    <property type="molecule type" value="Genomic_DNA"/>
</dbReference>
<gene>
    <name evidence="1" type="ORF">C1280_19475</name>
</gene>
<organism evidence="1 2">
    <name type="scientific">Gemmata obscuriglobus</name>
    <dbReference type="NCBI Taxonomy" id="114"/>
    <lineage>
        <taxon>Bacteria</taxon>
        <taxon>Pseudomonadati</taxon>
        <taxon>Planctomycetota</taxon>
        <taxon>Planctomycetia</taxon>
        <taxon>Gemmatales</taxon>
        <taxon>Gemmataceae</taxon>
        <taxon>Gemmata</taxon>
    </lineage>
</organism>
<evidence type="ECO:0000313" key="1">
    <source>
        <dbReference type="EMBL" id="AWM38951.1"/>
    </source>
</evidence>
<dbReference type="RefSeq" id="WP_010048104.1">
    <property type="nucleotide sequence ID" value="NZ_CP025958.1"/>
</dbReference>
<name>A0A2Z3H274_9BACT</name>
<reference evidence="1 2" key="1">
    <citation type="submission" date="2018-01" db="EMBL/GenBank/DDBJ databases">
        <title>G. obscuriglobus.</title>
        <authorList>
            <person name="Franke J."/>
            <person name="Blomberg W."/>
            <person name="Selmecki A."/>
        </authorList>
    </citation>
    <scope>NUCLEOTIDE SEQUENCE [LARGE SCALE GENOMIC DNA]</scope>
    <source>
        <strain evidence="1 2">DSM 5831</strain>
    </source>
</reference>
<dbReference type="AlphaFoldDB" id="A0A2Z3H274"/>
<sequence length="164" mass="17528">MNLHRLVMLPNGSVHEQHWAEIPAADHPDVRQFASLFTGLRCDATVRVPQGELRVVWSGSSGGAIGSFHLDGALFLCVVLATGRDAVEDRLYLSTVGRQWSDSNVVRGLLEGPSSPFLTLHEVTDRPLLVALLVPALAPEVWAALNGVELAVVGAHVAAIGARK</sequence>
<proteinExistence type="predicted"/>
<accession>A0A2Z3H274</accession>
<dbReference type="KEGG" id="gog:C1280_19475"/>
<keyword evidence="2" id="KW-1185">Reference proteome</keyword>
<evidence type="ECO:0000313" key="2">
    <source>
        <dbReference type="Proteomes" id="UP000245802"/>
    </source>
</evidence>
<protein>
    <submittedName>
        <fullName evidence="1">Uncharacterized protein</fullName>
    </submittedName>
</protein>
<dbReference type="Proteomes" id="UP000245802">
    <property type="component" value="Chromosome"/>
</dbReference>